<dbReference type="PANTHER" id="PTHR47582">
    <property type="entry name" value="P450, PUTATIVE (EUROFUNG)-RELATED"/>
    <property type="match status" value="1"/>
</dbReference>
<dbReference type="GO" id="GO:0005506">
    <property type="term" value="F:iron ion binding"/>
    <property type="evidence" value="ECO:0007669"/>
    <property type="project" value="InterPro"/>
</dbReference>
<dbReference type="PROSITE" id="PS00086">
    <property type="entry name" value="CYTOCHROME_P450"/>
    <property type="match status" value="1"/>
</dbReference>
<evidence type="ECO:0000256" key="1">
    <source>
        <dbReference type="ARBA" id="ARBA00001971"/>
    </source>
</evidence>
<dbReference type="OrthoDB" id="1470350at2759"/>
<dbReference type="AlphaFoldDB" id="A0A6A5UB17"/>
<dbReference type="Proteomes" id="UP000800035">
    <property type="component" value="Unassembled WGS sequence"/>
</dbReference>
<protein>
    <submittedName>
        <fullName evidence="7">Cytochrome P450</fullName>
    </submittedName>
</protein>
<dbReference type="InterPro" id="IPR053007">
    <property type="entry name" value="CYP450_monoxygenase_sec-met"/>
</dbReference>
<dbReference type="EMBL" id="ML976980">
    <property type="protein sequence ID" value="KAF1961948.1"/>
    <property type="molecule type" value="Genomic_DNA"/>
</dbReference>
<evidence type="ECO:0000256" key="4">
    <source>
        <dbReference type="ARBA" id="ARBA00023004"/>
    </source>
</evidence>
<gene>
    <name evidence="7" type="ORF">CC80DRAFT_522579</name>
</gene>
<dbReference type="PANTHER" id="PTHR47582:SF1">
    <property type="entry name" value="P450, PUTATIVE (EUROFUNG)-RELATED"/>
    <property type="match status" value="1"/>
</dbReference>
<dbReference type="InterPro" id="IPR001128">
    <property type="entry name" value="Cyt_P450"/>
</dbReference>
<proteinExistence type="inferred from homology"/>
<dbReference type="CDD" id="cd11040">
    <property type="entry name" value="CYP7_CYP8-like"/>
    <property type="match status" value="1"/>
</dbReference>
<dbReference type="PRINTS" id="PR00465">
    <property type="entry name" value="EP450IV"/>
</dbReference>
<sequence>MRLYVINSTELIPTVQRYYRILDFAPMEAKVAINVMGASPAGKKVLVKNIDGVEDFSYAILFDKAIHSSASPGLGLDAMNRKSVQNVSNILDKLASQAPRTLKLFEKFEPGIITLLLNSYPNVLVKASVQARKDIVEAFHHYFVSGSHEQVDQGTTGRDIARFEIGAIVAILSNTIPAAFWVLYHAISDAAVLEECKREVLACCETEGDTCIIDISKVKESCSLLLSILKESLRFHGIGMSVRIVTQDHLLDGKYLLKKGGVVMIPGPVQHTSIPAYGDNVDEFQHRRFVRSPRRKRPSPIAFRGFGGGSTLCPGRHFASTEVLAFVAMMIARFDFLPVGGEWICPKTNKAGAHATLAPPDDDVEVQISPAAGEMVGKKWIAVLSGSTKGVELSVEDAD</sequence>
<feature type="binding site" description="axial binding residue" evidence="5">
    <location>
        <position position="313"/>
    </location>
    <ligand>
        <name>heme</name>
        <dbReference type="ChEBI" id="CHEBI:30413"/>
    </ligand>
    <ligandPart>
        <name>Fe</name>
        <dbReference type="ChEBI" id="CHEBI:18248"/>
    </ligandPart>
</feature>
<comment type="cofactor">
    <cofactor evidence="1 5">
        <name>heme</name>
        <dbReference type="ChEBI" id="CHEBI:30413"/>
    </cofactor>
</comment>
<name>A0A6A5UB17_9PLEO</name>
<keyword evidence="5 6" id="KW-0349">Heme</keyword>
<keyword evidence="6" id="KW-0560">Oxidoreductase</keyword>
<dbReference type="InterPro" id="IPR036396">
    <property type="entry name" value="Cyt_P450_sf"/>
</dbReference>
<evidence type="ECO:0000256" key="6">
    <source>
        <dbReference type="RuleBase" id="RU000461"/>
    </source>
</evidence>
<comment type="similarity">
    <text evidence="2 6">Belongs to the cytochrome P450 family.</text>
</comment>
<dbReference type="SUPFAM" id="SSF48264">
    <property type="entry name" value="Cytochrome P450"/>
    <property type="match status" value="1"/>
</dbReference>
<evidence type="ECO:0000313" key="8">
    <source>
        <dbReference type="Proteomes" id="UP000800035"/>
    </source>
</evidence>
<keyword evidence="8" id="KW-1185">Reference proteome</keyword>
<keyword evidence="4 5" id="KW-0408">Iron</keyword>
<dbReference type="GO" id="GO:0016705">
    <property type="term" value="F:oxidoreductase activity, acting on paired donors, with incorporation or reduction of molecular oxygen"/>
    <property type="evidence" value="ECO:0007669"/>
    <property type="project" value="InterPro"/>
</dbReference>
<evidence type="ECO:0000256" key="3">
    <source>
        <dbReference type="ARBA" id="ARBA00022723"/>
    </source>
</evidence>
<evidence type="ECO:0000313" key="7">
    <source>
        <dbReference type="EMBL" id="KAF1961948.1"/>
    </source>
</evidence>
<evidence type="ECO:0000256" key="2">
    <source>
        <dbReference type="ARBA" id="ARBA00010617"/>
    </source>
</evidence>
<accession>A0A6A5UB17</accession>
<keyword evidence="6" id="KW-0503">Monooxygenase</keyword>
<organism evidence="7 8">
    <name type="scientific">Byssothecium circinans</name>
    <dbReference type="NCBI Taxonomy" id="147558"/>
    <lineage>
        <taxon>Eukaryota</taxon>
        <taxon>Fungi</taxon>
        <taxon>Dikarya</taxon>
        <taxon>Ascomycota</taxon>
        <taxon>Pezizomycotina</taxon>
        <taxon>Dothideomycetes</taxon>
        <taxon>Pleosporomycetidae</taxon>
        <taxon>Pleosporales</taxon>
        <taxon>Massarineae</taxon>
        <taxon>Massarinaceae</taxon>
        <taxon>Byssothecium</taxon>
    </lineage>
</organism>
<dbReference type="Gene3D" id="1.10.630.10">
    <property type="entry name" value="Cytochrome P450"/>
    <property type="match status" value="1"/>
</dbReference>
<evidence type="ECO:0000256" key="5">
    <source>
        <dbReference type="PIRSR" id="PIRSR602403-1"/>
    </source>
</evidence>
<keyword evidence="3 5" id="KW-0479">Metal-binding</keyword>
<reference evidence="7" key="1">
    <citation type="journal article" date="2020" name="Stud. Mycol.">
        <title>101 Dothideomycetes genomes: a test case for predicting lifestyles and emergence of pathogens.</title>
        <authorList>
            <person name="Haridas S."/>
            <person name="Albert R."/>
            <person name="Binder M."/>
            <person name="Bloem J."/>
            <person name="Labutti K."/>
            <person name="Salamov A."/>
            <person name="Andreopoulos B."/>
            <person name="Baker S."/>
            <person name="Barry K."/>
            <person name="Bills G."/>
            <person name="Bluhm B."/>
            <person name="Cannon C."/>
            <person name="Castanera R."/>
            <person name="Culley D."/>
            <person name="Daum C."/>
            <person name="Ezra D."/>
            <person name="Gonzalez J."/>
            <person name="Henrissat B."/>
            <person name="Kuo A."/>
            <person name="Liang C."/>
            <person name="Lipzen A."/>
            <person name="Lutzoni F."/>
            <person name="Magnuson J."/>
            <person name="Mondo S."/>
            <person name="Nolan M."/>
            <person name="Ohm R."/>
            <person name="Pangilinan J."/>
            <person name="Park H.-J."/>
            <person name="Ramirez L."/>
            <person name="Alfaro M."/>
            <person name="Sun H."/>
            <person name="Tritt A."/>
            <person name="Yoshinaga Y."/>
            <person name="Zwiers L.-H."/>
            <person name="Turgeon B."/>
            <person name="Goodwin S."/>
            <person name="Spatafora J."/>
            <person name="Crous P."/>
            <person name="Grigoriev I."/>
        </authorList>
    </citation>
    <scope>NUCLEOTIDE SEQUENCE</scope>
    <source>
        <strain evidence="7">CBS 675.92</strain>
    </source>
</reference>
<dbReference type="InterPro" id="IPR017972">
    <property type="entry name" value="Cyt_P450_CS"/>
</dbReference>
<dbReference type="InterPro" id="IPR002403">
    <property type="entry name" value="Cyt_P450_E_grp-IV"/>
</dbReference>
<dbReference type="Pfam" id="PF00067">
    <property type="entry name" value="p450"/>
    <property type="match status" value="1"/>
</dbReference>
<dbReference type="GO" id="GO:0004497">
    <property type="term" value="F:monooxygenase activity"/>
    <property type="evidence" value="ECO:0007669"/>
    <property type="project" value="UniProtKB-KW"/>
</dbReference>
<dbReference type="GO" id="GO:0020037">
    <property type="term" value="F:heme binding"/>
    <property type="evidence" value="ECO:0007669"/>
    <property type="project" value="InterPro"/>
</dbReference>